<reference evidence="2" key="1">
    <citation type="submission" date="2022-12" db="EMBL/GenBank/DDBJ databases">
        <title>Draft genome assemblies for two species of Escallonia (Escalloniales).</title>
        <authorList>
            <person name="Chanderbali A."/>
            <person name="Dervinis C."/>
            <person name="Anghel I."/>
            <person name="Soltis D."/>
            <person name="Soltis P."/>
            <person name="Zapata F."/>
        </authorList>
    </citation>
    <scope>NUCLEOTIDE SEQUENCE</scope>
    <source>
        <strain evidence="2">UCBG64.0493</strain>
        <tissue evidence="2">Leaf</tissue>
    </source>
</reference>
<evidence type="ECO:0000256" key="1">
    <source>
        <dbReference type="SAM" id="MobiDB-lite"/>
    </source>
</evidence>
<evidence type="ECO:0000313" key="2">
    <source>
        <dbReference type="EMBL" id="KAK3019300.1"/>
    </source>
</evidence>
<feature type="region of interest" description="Disordered" evidence="1">
    <location>
        <begin position="1"/>
        <end position="76"/>
    </location>
</feature>
<evidence type="ECO:0000313" key="3">
    <source>
        <dbReference type="Proteomes" id="UP001188597"/>
    </source>
</evidence>
<proteinExistence type="predicted"/>
<dbReference type="EMBL" id="JAVXUP010000884">
    <property type="protein sequence ID" value="KAK3019300.1"/>
    <property type="molecule type" value="Genomic_DNA"/>
</dbReference>
<dbReference type="Proteomes" id="UP001188597">
    <property type="component" value="Unassembled WGS sequence"/>
</dbReference>
<accession>A0AA88W3Z3</accession>
<organism evidence="2 3">
    <name type="scientific">Escallonia herrerae</name>
    <dbReference type="NCBI Taxonomy" id="1293975"/>
    <lineage>
        <taxon>Eukaryota</taxon>
        <taxon>Viridiplantae</taxon>
        <taxon>Streptophyta</taxon>
        <taxon>Embryophyta</taxon>
        <taxon>Tracheophyta</taxon>
        <taxon>Spermatophyta</taxon>
        <taxon>Magnoliopsida</taxon>
        <taxon>eudicotyledons</taxon>
        <taxon>Gunneridae</taxon>
        <taxon>Pentapetalae</taxon>
        <taxon>asterids</taxon>
        <taxon>campanulids</taxon>
        <taxon>Escalloniales</taxon>
        <taxon>Escalloniaceae</taxon>
        <taxon>Escallonia</taxon>
    </lineage>
</organism>
<dbReference type="AlphaFoldDB" id="A0AA88W3Z3"/>
<feature type="compositionally biased region" description="Basic and acidic residues" evidence="1">
    <location>
        <begin position="53"/>
        <end position="62"/>
    </location>
</feature>
<gene>
    <name evidence="2" type="ORF">RJ639_004620</name>
</gene>
<comment type="caution">
    <text evidence="2">The sequence shown here is derived from an EMBL/GenBank/DDBJ whole genome shotgun (WGS) entry which is preliminary data.</text>
</comment>
<sequence length="76" mass="8178">MAKHGTLTSPPAPHEDIYGLEPTATSTGWGGLMPNKSLQWASPMPRLRRRRHGGGEKERGGGDKAAAPLKFRNDDG</sequence>
<protein>
    <submittedName>
        <fullName evidence="2">Uncharacterized protein</fullName>
    </submittedName>
</protein>
<keyword evidence="3" id="KW-1185">Reference proteome</keyword>
<name>A0AA88W3Z3_9ASTE</name>